<accession>I0KCS3</accession>
<dbReference type="STRING" id="1166018.FAES_3920"/>
<evidence type="ECO:0000313" key="2">
    <source>
        <dbReference type="Proteomes" id="UP000011058"/>
    </source>
</evidence>
<dbReference type="EMBL" id="HE796683">
    <property type="protein sequence ID" value="CCH01926.1"/>
    <property type="molecule type" value="Genomic_DNA"/>
</dbReference>
<evidence type="ECO:0000313" key="1">
    <source>
        <dbReference type="EMBL" id="CCH01926.1"/>
    </source>
</evidence>
<reference evidence="1 2" key="1">
    <citation type="journal article" date="2012" name="J. Bacteriol.">
        <title>Genome Sequence of Fibrella aestuarina BUZ 2T, a Filamentous Marine Bacterium.</title>
        <authorList>
            <person name="Filippini M."/>
            <person name="Qi W."/>
            <person name="Blom J."/>
            <person name="Goesmann A."/>
            <person name="Smits T.H."/>
            <person name="Bagheri H.C."/>
        </authorList>
    </citation>
    <scope>NUCLEOTIDE SEQUENCE [LARGE SCALE GENOMIC DNA]</scope>
    <source>
        <strain evidence="2">BUZ 2T</strain>
    </source>
</reference>
<proteinExistence type="predicted"/>
<organism evidence="1 2">
    <name type="scientific">Fibrella aestuarina BUZ 2</name>
    <dbReference type="NCBI Taxonomy" id="1166018"/>
    <lineage>
        <taxon>Bacteria</taxon>
        <taxon>Pseudomonadati</taxon>
        <taxon>Bacteroidota</taxon>
        <taxon>Cytophagia</taxon>
        <taxon>Cytophagales</taxon>
        <taxon>Spirosomataceae</taxon>
        <taxon>Fibrella</taxon>
    </lineage>
</organism>
<gene>
    <name evidence="1" type="ORF">FAES_3920</name>
</gene>
<dbReference type="AlphaFoldDB" id="I0KCS3"/>
<dbReference type="Proteomes" id="UP000011058">
    <property type="component" value="Chromosome"/>
</dbReference>
<dbReference type="RefSeq" id="WP_015333025.1">
    <property type="nucleotide sequence ID" value="NC_020054.1"/>
</dbReference>
<keyword evidence="2" id="KW-1185">Reference proteome</keyword>
<protein>
    <submittedName>
        <fullName evidence="1">Uncharacterized protein</fullName>
    </submittedName>
</protein>
<dbReference type="HOGENOM" id="CLU_825736_0_0_10"/>
<sequence length="336" mass="36461">MSVALTPIDNERMYLVVNPDGTAEPSTLTTDYQSTMALLSLYDQHGIGKPVAETFEDGAQILPVRVTIQPDGTADDALAAAGAAVGSDETVLYLARLLATVSMSIRELTWDRYVDDGEGGYEFFGWLPRTDGQRDFLLIMVYPGVGLSFTTSSAKYSKRIAQALGLDDTPHNPCTPIADLFGRADEIEHRLNNGAAPPVDESKKEVLDTVISEIIAAHTEPLRYRQATYATYPLEDQPLGKIRLTCGEGPGEGIWVARPAGADHVVLQNDALNFYPNKSIGVILPTTGNNYDATNLLNEGVLDLHPEAWQQYLEHGLIDASGRWLGPSQPVTSSQS</sequence>
<dbReference type="KEGG" id="fae:FAES_3920"/>
<name>I0KCS3_9BACT</name>